<proteinExistence type="predicted"/>
<feature type="coiled-coil region" evidence="1">
    <location>
        <begin position="221"/>
        <end position="248"/>
    </location>
</feature>
<feature type="compositionally biased region" description="Polar residues" evidence="2">
    <location>
        <begin position="31"/>
        <end position="46"/>
    </location>
</feature>
<gene>
    <name evidence="3" type="ORF">PPERSA_01821</name>
</gene>
<sequence length="653" mass="77206">MSGYIQQPFQSQQQQQYGANQINSSYRKDNTQFPQQSGSRSQLKENASNSNLLPKMQPTFEGVAQHNINYLKNSFQEGSSRYMTSKARNISPEKLIKRLEADTSDIQRLSIEDINRELDRNMNEIIVMLNRRKALITHKKKLMRQSFFEEFDQLKKNNLNELKNSLLREEEYVDPQLQQVIEHSNNAQALPPTIVQDIQSGFSGQTGRNEMKHSQDFWNLNKNFEGEVDSLLKRLKHYDQELEKSNLDIQQICQKLDTVEDTIKAMLLQKSDEQLQKAEPHFNQKNQLHNQLKTLVNNRNKLKDEKIELIYKILQALQNLKGLRDKRLRELMNVFGIQQSIQVEEPEAQSKINQYIDFVDQLENLAKIRENLQELEREEDPILQDIERVQGENDIIFSELVKKQSEEAKFFAQYQENLKRRITNHKTVQLFMNQSNLQSVAHLDIQDILQRFKDNILFLKPLVEEDQAIRLGLQKTNETINTFDNILRASENEKERRAELITILEDCQKLKDLEERKIEDQRKIEFDIQKKQNQKKNMEEDLENIISDVDLDQYKKLGALLKQRETELRQVLSQSQRVQQEVKELQSEAVKKMDIIKDEYDDIIREFLPNNLMNTYDFNRAGDFKSVKNQLKKAFKRLLGENYAQQNQFESYM</sequence>
<keyword evidence="4" id="KW-1185">Reference proteome</keyword>
<feature type="compositionally biased region" description="Low complexity" evidence="2">
    <location>
        <begin position="1"/>
        <end position="21"/>
    </location>
</feature>
<accession>A0A0V0QL42</accession>
<keyword evidence="1" id="KW-0175">Coiled coil</keyword>
<dbReference type="OrthoDB" id="295121at2759"/>
<feature type="region of interest" description="Disordered" evidence="2">
    <location>
        <begin position="1"/>
        <end position="46"/>
    </location>
</feature>
<evidence type="ECO:0000313" key="4">
    <source>
        <dbReference type="Proteomes" id="UP000054937"/>
    </source>
</evidence>
<evidence type="ECO:0000256" key="2">
    <source>
        <dbReference type="SAM" id="MobiDB-lite"/>
    </source>
</evidence>
<dbReference type="InParanoid" id="A0A0V0QL42"/>
<feature type="coiled-coil region" evidence="1">
    <location>
        <begin position="521"/>
        <end position="588"/>
    </location>
</feature>
<feature type="coiled-coil region" evidence="1">
    <location>
        <begin position="358"/>
        <end position="385"/>
    </location>
</feature>
<evidence type="ECO:0000256" key="1">
    <source>
        <dbReference type="SAM" id="Coils"/>
    </source>
</evidence>
<evidence type="ECO:0000313" key="3">
    <source>
        <dbReference type="EMBL" id="KRX02704.1"/>
    </source>
</evidence>
<reference evidence="3 4" key="1">
    <citation type="journal article" date="2015" name="Sci. Rep.">
        <title>Genome of the facultative scuticociliatosis pathogen Pseudocohnilembus persalinus provides insight into its virulence through horizontal gene transfer.</title>
        <authorList>
            <person name="Xiong J."/>
            <person name="Wang G."/>
            <person name="Cheng J."/>
            <person name="Tian M."/>
            <person name="Pan X."/>
            <person name="Warren A."/>
            <person name="Jiang C."/>
            <person name="Yuan D."/>
            <person name="Miao W."/>
        </authorList>
    </citation>
    <scope>NUCLEOTIDE SEQUENCE [LARGE SCALE GENOMIC DNA]</scope>
    <source>
        <strain evidence="3">36N120E</strain>
    </source>
</reference>
<dbReference type="AlphaFoldDB" id="A0A0V0QL42"/>
<dbReference type="Gene3D" id="1.20.1270.60">
    <property type="entry name" value="Arfaptin homology (AH) domain/BAR domain"/>
    <property type="match status" value="1"/>
</dbReference>
<protein>
    <submittedName>
        <fullName evidence="3">Uncharacterized protein</fullName>
    </submittedName>
</protein>
<comment type="caution">
    <text evidence="3">The sequence shown here is derived from an EMBL/GenBank/DDBJ whole genome shotgun (WGS) entry which is preliminary data.</text>
</comment>
<dbReference type="EMBL" id="LDAU01000153">
    <property type="protein sequence ID" value="KRX02704.1"/>
    <property type="molecule type" value="Genomic_DNA"/>
</dbReference>
<dbReference type="Proteomes" id="UP000054937">
    <property type="component" value="Unassembled WGS sequence"/>
</dbReference>
<organism evidence="3 4">
    <name type="scientific">Pseudocohnilembus persalinus</name>
    <name type="common">Ciliate</name>
    <dbReference type="NCBI Taxonomy" id="266149"/>
    <lineage>
        <taxon>Eukaryota</taxon>
        <taxon>Sar</taxon>
        <taxon>Alveolata</taxon>
        <taxon>Ciliophora</taxon>
        <taxon>Intramacronucleata</taxon>
        <taxon>Oligohymenophorea</taxon>
        <taxon>Scuticociliatia</taxon>
        <taxon>Philasterida</taxon>
        <taxon>Pseudocohnilembidae</taxon>
        <taxon>Pseudocohnilembus</taxon>
    </lineage>
</organism>
<dbReference type="InterPro" id="IPR027267">
    <property type="entry name" value="AH/BAR_dom_sf"/>
</dbReference>
<name>A0A0V0QL42_PSEPJ</name>